<dbReference type="PROSITE" id="PS01013">
    <property type="entry name" value="OSBP"/>
    <property type="match status" value="1"/>
</dbReference>
<dbReference type="PANTHER" id="PTHR10972:SF102">
    <property type="entry name" value="OXYSTEROL-BINDING PROTEIN"/>
    <property type="match status" value="1"/>
</dbReference>
<dbReference type="SUPFAM" id="SSF144000">
    <property type="entry name" value="Oxysterol-binding protein-like"/>
    <property type="match status" value="1"/>
</dbReference>
<sequence>MNETESLETIDDQDFSEEIPKTEGSVIWHLMSQLRIGMSLSRITLPTFILETRSTIERFTDWMSHADILRKVQYERDPLIRCLHLCTWIVSGFHVAPRTPKKPYNSLLGEVYRAIVKDSNGKPFGTYIAEQVSHHPPISAFYYCDHEGSAVIWGHSEMKSKFLGNSVVAQMDDCTKVNFEVPNLGESYEFNFPNMYGRGIIIGKLVMEIAGTVNIKCLKTGVTAKIEFLEKPLIFGRYNRFRGEIYDSNTSKKAQIVFDGRWSAFMRITDKRKDDPPYLSFDVRTQIPLKFDVPSFDELSMYESPRVWREVSKYIKNNDMVHATDHKFALEEKQRLERKYFDDNHIEWKSQSFYFSDELQRYVPYNLNLNPSINKTENEPVTMPPPFKVPEAIQAAIDAGASKTIDEIQEEVEEKIMGH</sequence>
<dbReference type="EMBL" id="JAPFFF010000017">
    <property type="protein sequence ID" value="KAK8863608.1"/>
    <property type="molecule type" value="Genomic_DNA"/>
</dbReference>
<comment type="caution">
    <text evidence="3">The sequence shown here is derived from an EMBL/GenBank/DDBJ whole genome shotgun (WGS) entry which is preliminary data.</text>
</comment>
<dbReference type="Gene3D" id="1.10.287.2720">
    <property type="match status" value="1"/>
</dbReference>
<proteinExistence type="inferred from homology"/>
<name>A0ABR2IKE8_9EUKA</name>
<dbReference type="PANTHER" id="PTHR10972">
    <property type="entry name" value="OXYSTEROL-BINDING PROTEIN-RELATED"/>
    <property type="match status" value="1"/>
</dbReference>
<keyword evidence="4" id="KW-1185">Reference proteome</keyword>
<dbReference type="InterPro" id="IPR000648">
    <property type="entry name" value="Oxysterol-bd"/>
</dbReference>
<dbReference type="Gene3D" id="2.40.160.120">
    <property type="match status" value="1"/>
</dbReference>
<comment type="similarity">
    <text evidence="1 2">Belongs to the OSBP family.</text>
</comment>
<evidence type="ECO:0000256" key="2">
    <source>
        <dbReference type="RuleBase" id="RU003844"/>
    </source>
</evidence>
<reference evidence="3 4" key="1">
    <citation type="submission" date="2024-04" db="EMBL/GenBank/DDBJ databases">
        <title>Tritrichomonas musculus Genome.</title>
        <authorList>
            <person name="Alves-Ferreira E."/>
            <person name="Grigg M."/>
            <person name="Lorenzi H."/>
            <person name="Galac M."/>
        </authorList>
    </citation>
    <scope>NUCLEOTIDE SEQUENCE [LARGE SCALE GENOMIC DNA]</scope>
    <source>
        <strain evidence="3 4">EAF2021</strain>
    </source>
</reference>
<dbReference type="InterPro" id="IPR037239">
    <property type="entry name" value="OSBP_sf"/>
</dbReference>
<dbReference type="Proteomes" id="UP001470230">
    <property type="component" value="Unassembled WGS sequence"/>
</dbReference>
<dbReference type="Pfam" id="PF01237">
    <property type="entry name" value="Oxysterol_BP"/>
    <property type="match status" value="1"/>
</dbReference>
<gene>
    <name evidence="3" type="ORF">M9Y10_011296</name>
</gene>
<protein>
    <submittedName>
        <fullName evidence="3">Oxysterol-binding protein OBPa</fullName>
    </submittedName>
</protein>
<evidence type="ECO:0000313" key="4">
    <source>
        <dbReference type="Proteomes" id="UP001470230"/>
    </source>
</evidence>
<evidence type="ECO:0000313" key="3">
    <source>
        <dbReference type="EMBL" id="KAK8863608.1"/>
    </source>
</evidence>
<dbReference type="InterPro" id="IPR018494">
    <property type="entry name" value="Oxysterol-bd_CS"/>
</dbReference>
<accession>A0ABR2IKE8</accession>
<dbReference type="Gene3D" id="6.10.140.1150">
    <property type="match status" value="1"/>
</dbReference>
<organism evidence="3 4">
    <name type="scientific">Tritrichomonas musculus</name>
    <dbReference type="NCBI Taxonomy" id="1915356"/>
    <lineage>
        <taxon>Eukaryota</taxon>
        <taxon>Metamonada</taxon>
        <taxon>Parabasalia</taxon>
        <taxon>Tritrichomonadida</taxon>
        <taxon>Tritrichomonadidae</taxon>
        <taxon>Tritrichomonas</taxon>
    </lineage>
</organism>
<evidence type="ECO:0000256" key="1">
    <source>
        <dbReference type="ARBA" id="ARBA00008842"/>
    </source>
</evidence>